<evidence type="ECO:0000256" key="1">
    <source>
        <dbReference type="SAM" id="MobiDB-lite"/>
    </source>
</evidence>
<keyword evidence="3" id="KW-1185">Reference proteome</keyword>
<reference evidence="2 3" key="1">
    <citation type="submission" date="2020-07" db="EMBL/GenBank/DDBJ databases">
        <title>Sequencing the genomes of 1000 actinobacteria strains.</title>
        <authorList>
            <person name="Klenk H.-P."/>
        </authorList>
    </citation>
    <scope>NUCLEOTIDE SEQUENCE [LARGE SCALE GENOMIC DNA]</scope>
    <source>
        <strain evidence="2 3">DSM 19970</strain>
    </source>
</reference>
<dbReference type="AlphaFoldDB" id="A0A7Y9ZCK9"/>
<organism evidence="2 3">
    <name type="scientific">Demequina lutea</name>
    <dbReference type="NCBI Taxonomy" id="431489"/>
    <lineage>
        <taxon>Bacteria</taxon>
        <taxon>Bacillati</taxon>
        <taxon>Actinomycetota</taxon>
        <taxon>Actinomycetes</taxon>
        <taxon>Micrococcales</taxon>
        <taxon>Demequinaceae</taxon>
        <taxon>Demequina</taxon>
    </lineage>
</organism>
<sequence length="182" mass="19331">MSACPAASVAAGRIAELVSVGVGESCAQHARSRCANTRKRWCGSRCPWAVVRQTPSKVSGCPRSRASGGKPGQLRGEAERVPASMASARAQRSGGQSGRPRRPGHRGGADLRAVAPRATPLHERHTRPHRGAGPRPSRLGVWGRVVGYCSVQPGRIPVSRAWRTRSRAARVARPGTAPAFPW</sequence>
<feature type="region of interest" description="Disordered" evidence="1">
    <location>
        <begin position="54"/>
        <end position="138"/>
    </location>
</feature>
<proteinExistence type="predicted"/>
<comment type="caution">
    <text evidence="2">The sequence shown here is derived from an EMBL/GenBank/DDBJ whole genome shotgun (WGS) entry which is preliminary data.</text>
</comment>
<evidence type="ECO:0000313" key="2">
    <source>
        <dbReference type="EMBL" id="NYI42919.1"/>
    </source>
</evidence>
<gene>
    <name evidence="2" type="ORF">BKA03_003093</name>
</gene>
<protein>
    <submittedName>
        <fullName evidence="2">Uncharacterized protein</fullName>
    </submittedName>
</protein>
<dbReference type="EMBL" id="JACBZO010000002">
    <property type="protein sequence ID" value="NYI42919.1"/>
    <property type="molecule type" value="Genomic_DNA"/>
</dbReference>
<name>A0A7Y9ZCK9_9MICO</name>
<evidence type="ECO:0000313" key="3">
    <source>
        <dbReference type="Proteomes" id="UP000547973"/>
    </source>
</evidence>
<accession>A0A7Y9ZCK9</accession>
<dbReference type="Proteomes" id="UP000547973">
    <property type="component" value="Unassembled WGS sequence"/>
</dbReference>